<reference evidence="2 3" key="1">
    <citation type="submission" date="2018-12" db="EMBL/GenBank/DDBJ databases">
        <title>Flammeovirga pectinis sp. nov., isolated from the gut of the Korean scallop, Patinopecten yessoensis.</title>
        <authorList>
            <person name="Bae J.-W."/>
            <person name="Jeong Y.-S."/>
            <person name="Kang W."/>
        </authorList>
    </citation>
    <scope>NUCLEOTIDE SEQUENCE [LARGE SCALE GENOMIC DNA]</scope>
    <source>
        <strain evidence="2 3">L12M1</strain>
    </source>
</reference>
<dbReference type="KEGG" id="fll:EI427_02640"/>
<organism evidence="2 3">
    <name type="scientific">Flammeovirga pectinis</name>
    <dbReference type="NCBI Taxonomy" id="2494373"/>
    <lineage>
        <taxon>Bacteria</taxon>
        <taxon>Pseudomonadati</taxon>
        <taxon>Bacteroidota</taxon>
        <taxon>Cytophagia</taxon>
        <taxon>Cytophagales</taxon>
        <taxon>Flammeovirgaceae</taxon>
        <taxon>Flammeovirga</taxon>
    </lineage>
</organism>
<dbReference type="Proteomes" id="UP000267268">
    <property type="component" value="Chromosome 1"/>
</dbReference>
<dbReference type="PANTHER" id="PTHR33608:SF12">
    <property type="entry name" value="DUF58 DOMAIN-CONTAINING PROTEIN"/>
    <property type="match status" value="1"/>
</dbReference>
<accession>A0A3Q9FJ13</accession>
<evidence type="ECO:0000313" key="2">
    <source>
        <dbReference type="EMBL" id="AZQ61154.1"/>
    </source>
</evidence>
<keyword evidence="3" id="KW-1185">Reference proteome</keyword>
<dbReference type="PANTHER" id="PTHR33608">
    <property type="entry name" value="BLL2464 PROTEIN"/>
    <property type="match status" value="1"/>
</dbReference>
<feature type="domain" description="DUF58" evidence="1">
    <location>
        <begin position="52"/>
        <end position="271"/>
    </location>
</feature>
<protein>
    <submittedName>
        <fullName evidence="2">DUF58 domain-containing protein</fullName>
    </submittedName>
</protein>
<dbReference type="RefSeq" id="WP_126611316.1">
    <property type="nucleotide sequence ID" value="NZ_CP034562.1"/>
</dbReference>
<name>A0A3Q9FJ13_9BACT</name>
<proteinExistence type="predicted"/>
<sequence length="307" mass="35759">MSSSDLHINIQDLLALEGITEGTEFFKHQRVAGLLSGRHASMLRGRGLDFSEVRKYVMGDDIRNIDWKVTARTRETHTKVFSEEKERPQMVILDQSLAMLFGSSHQLKANIAIQMMAIHGFRALKMGDRFGGIIYNDEHTLMFRPSRSKKLFQALLEESLRLNHALIDQKIKRNTKNDKINEALFQMLQIATHDYIINVITDATLLDEIGIERLGTLAQRNNVIVTHIYDPLDEKLPKQRMPLTDTNVQIDWEVSKEKQRAFEEDYKTVYQAIEKRLFNYRIPLIEFDTITPIRTQVKELLNDQYRK</sequence>
<dbReference type="EMBL" id="CP034562">
    <property type="protein sequence ID" value="AZQ61154.1"/>
    <property type="molecule type" value="Genomic_DNA"/>
</dbReference>
<evidence type="ECO:0000313" key="3">
    <source>
        <dbReference type="Proteomes" id="UP000267268"/>
    </source>
</evidence>
<dbReference type="AlphaFoldDB" id="A0A3Q9FJ13"/>
<dbReference type="InterPro" id="IPR002881">
    <property type="entry name" value="DUF58"/>
</dbReference>
<evidence type="ECO:0000259" key="1">
    <source>
        <dbReference type="Pfam" id="PF01882"/>
    </source>
</evidence>
<dbReference type="Pfam" id="PF01882">
    <property type="entry name" value="DUF58"/>
    <property type="match status" value="1"/>
</dbReference>
<gene>
    <name evidence="2" type="ORF">EI427_02640</name>
</gene>
<dbReference type="OrthoDB" id="9776116at2"/>